<dbReference type="RefSeq" id="WP_198101858.1">
    <property type="nucleotide sequence ID" value="NZ_JAEDAL010000011.1"/>
</dbReference>
<dbReference type="EMBL" id="JAEDAL010000011">
    <property type="protein sequence ID" value="MBH9554241.1"/>
    <property type="molecule type" value="Genomic_DNA"/>
</dbReference>
<evidence type="ECO:0000313" key="2">
    <source>
        <dbReference type="Proteomes" id="UP000620139"/>
    </source>
</evidence>
<accession>A0A931NG54</accession>
<protein>
    <submittedName>
        <fullName evidence="1">Uncharacterized protein</fullName>
    </submittedName>
</protein>
<dbReference type="Proteomes" id="UP000620139">
    <property type="component" value="Unassembled WGS sequence"/>
</dbReference>
<proteinExistence type="predicted"/>
<evidence type="ECO:0000313" key="1">
    <source>
        <dbReference type="EMBL" id="MBH9554241.1"/>
    </source>
</evidence>
<comment type="caution">
    <text evidence="1">The sequence shown here is derived from an EMBL/GenBank/DDBJ whole genome shotgun (WGS) entry which is preliminary data.</text>
</comment>
<gene>
    <name evidence="1" type="ORF">I7X43_15465</name>
</gene>
<name>A0A931NG54_9BURK</name>
<organism evidence="1 2">
    <name type="scientific">Inhella gelatinilytica</name>
    <dbReference type="NCBI Taxonomy" id="2795030"/>
    <lineage>
        <taxon>Bacteria</taxon>
        <taxon>Pseudomonadati</taxon>
        <taxon>Pseudomonadota</taxon>
        <taxon>Betaproteobacteria</taxon>
        <taxon>Burkholderiales</taxon>
        <taxon>Sphaerotilaceae</taxon>
        <taxon>Inhella</taxon>
    </lineage>
</organism>
<sequence>MKSTHDLQLKSPVTGILFPARLDGRRSSADAGLRVMAAVLRAQNQGKWAQQLDVEDHWRQHYPMYWRQMVASALASPRVALDGATSGLQALWLSLLWTNERGQEISLRAALELPEGKPFQTHTLRGTGAPSVQPWSVPYRGRQLQGQELLLQLIRWVESGVMEPSAAKALGRCVRHPEWFDLSDRHIALLGAGSEMGALKWLMRWRANVYAVDLPRPEVHSRLQDACTMGNGTLHVPVRGSPGLDGAGADLLQDAPRIAEWLLSLGKNLDLACMAYADGERHLRLSAAMDMVTSAVVQAQPQSSLAYLATPTDVFAVPPEAADASEWVYARRSWGGRLAGALSRGLWFAPNSPQRFEESGRRLGLVDALVVQQGPNYALAKRLQQWRALLARSMGHRVSFNVAPATRTRSVLSNRLLAAGFGGAGAFGLEVFEPETTRALMAGLWVHDLRTDRAPADPAVGLGHPFELFMDQAIHGGLWRMAYAPRSVLPLAVASGWWKTR</sequence>
<keyword evidence="2" id="KW-1185">Reference proteome</keyword>
<dbReference type="AlphaFoldDB" id="A0A931NG54"/>
<reference evidence="1" key="1">
    <citation type="submission" date="2020-12" db="EMBL/GenBank/DDBJ databases">
        <title>The genome sequence of Inhella sp. 4Y17.</title>
        <authorList>
            <person name="Liu Y."/>
        </authorList>
    </citation>
    <scope>NUCLEOTIDE SEQUENCE</scope>
    <source>
        <strain evidence="1">4Y10</strain>
    </source>
</reference>